<dbReference type="InterPro" id="IPR036736">
    <property type="entry name" value="ACP-like_sf"/>
</dbReference>
<gene>
    <name evidence="4" type="ORF">SAMN00777080_5002</name>
</gene>
<dbReference type="Pfam" id="PF00668">
    <property type="entry name" value="Condensation"/>
    <property type="match status" value="1"/>
</dbReference>
<dbReference type="SUPFAM" id="SSF52777">
    <property type="entry name" value="CoA-dependent acyltransferases"/>
    <property type="match status" value="2"/>
</dbReference>
<dbReference type="Gene3D" id="1.10.1200.10">
    <property type="entry name" value="ACP-like"/>
    <property type="match status" value="1"/>
</dbReference>
<dbReference type="InterPro" id="IPR010071">
    <property type="entry name" value="AA_adenyl_dom"/>
</dbReference>
<dbReference type="SUPFAM" id="SSF53474">
    <property type="entry name" value="alpha/beta-Hydrolases"/>
    <property type="match status" value="1"/>
</dbReference>
<dbReference type="NCBIfam" id="TIGR01733">
    <property type="entry name" value="AA-adenyl-dom"/>
    <property type="match status" value="1"/>
</dbReference>
<keyword evidence="1" id="KW-0596">Phosphopantetheine</keyword>
<dbReference type="OrthoDB" id="4317020at2"/>
<dbReference type="InterPro" id="IPR009081">
    <property type="entry name" value="PP-bd_ACP"/>
</dbReference>
<dbReference type="Pfam" id="PF13193">
    <property type="entry name" value="AMP-binding_C"/>
    <property type="match status" value="1"/>
</dbReference>
<dbReference type="PANTHER" id="PTHR45527:SF1">
    <property type="entry name" value="FATTY ACID SYNTHASE"/>
    <property type="match status" value="1"/>
</dbReference>
<dbReference type="InterPro" id="IPR045851">
    <property type="entry name" value="AMP-bd_C_sf"/>
</dbReference>
<dbReference type="PROSITE" id="PS00455">
    <property type="entry name" value="AMP_BINDING"/>
    <property type="match status" value="1"/>
</dbReference>
<dbReference type="FunFam" id="3.30.300.30:FF:000010">
    <property type="entry name" value="Enterobactin synthetase component F"/>
    <property type="match status" value="1"/>
</dbReference>
<dbReference type="InterPro" id="IPR001031">
    <property type="entry name" value="Thioesterase"/>
</dbReference>
<dbReference type="Gene3D" id="3.30.559.10">
    <property type="entry name" value="Chloramphenicol acetyltransferase-like domain"/>
    <property type="match status" value="1"/>
</dbReference>
<evidence type="ECO:0000256" key="2">
    <source>
        <dbReference type="ARBA" id="ARBA00022553"/>
    </source>
</evidence>
<dbReference type="InterPro" id="IPR023213">
    <property type="entry name" value="CAT-like_dom_sf"/>
</dbReference>
<dbReference type="SMART" id="SM00823">
    <property type="entry name" value="PKS_PP"/>
    <property type="match status" value="1"/>
</dbReference>
<evidence type="ECO:0000313" key="4">
    <source>
        <dbReference type="EMBL" id="SMD46317.1"/>
    </source>
</evidence>
<dbReference type="RefSeq" id="WP_084123235.1">
    <property type="nucleotide sequence ID" value="NZ_LT838813.1"/>
</dbReference>
<keyword evidence="5" id="KW-1185">Reference proteome</keyword>
<dbReference type="SUPFAM" id="SSF56801">
    <property type="entry name" value="Acetyl-CoA synthetase-like"/>
    <property type="match status" value="1"/>
</dbReference>
<dbReference type="PROSITE" id="PS50075">
    <property type="entry name" value="CARRIER"/>
    <property type="match status" value="1"/>
</dbReference>
<dbReference type="InterPro" id="IPR020806">
    <property type="entry name" value="PKS_PP-bd"/>
</dbReference>
<feature type="domain" description="Carrier" evidence="3">
    <location>
        <begin position="986"/>
        <end position="1061"/>
    </location>
</feature>
<dbReference type="InterPro" id="IPR025110">
    <property type="entry name" value="AMP-bd_C"/>
</dbReference>
<keyword evidence="2" id="KW-0597">Phosphoprotein</keyword>
<dbReference type="Pfam" id="PF00550">
    <property type="entry name" value="PP-binding"/>
    <property type="match status" value="1"/>
</dbReference>
<dbReference type="PANTHER" id="PTHR45527">
    <property type="entry name" value="NONRIBOSOMAL PEPTIDE SYNTHETASE"/>
    <property type="match status" value="1"/>
</dbReference>
<dbReference type="Gene3D" id="2.30.38.10">
    <property type="entry name" value="Luciferase, Domain 3"/>
    <property type="match status" value="1"/>
</dbReference>
<dbReference type="InterPro" id="IPR029058">
    <property type="entry name" value="AB_hydrolase_fold"/>
</dbReference>
<dbReference type="SUPFAM" id="SSF47336">
    <property type="entry name" value="ACP-like"/>
    <property type="match status" value="1"/>
</dbReference>
<dbReference type="Gene3D" id="3.30.559.30">
    <property type="entry name" value="Nonribosomal peptide synthetase, condensation domain"/>
    <property type="match status" value="1"/>
</dbReference>
<reference evidence="5" key="1">
    <citation type="submission" date="2017-04" db="EMBL/GenBank/DDBJ databases">
        <authorList>
            <person name="Varghese N."/>
            <person name="Submissions S."/>
        </authorList>
    </citation>
    <scope>NUCLEOTIDE SEQUENCE [LARGE SCALE GENOMIC DNA]</scope>
    <source>
        <strain evidence="5">DSM 16537</strain>
    </source>
</reference>
<dbReference type="GO" id="GO:0044550">
    <property type="term" value="P:secondary metabolite biosynthetic process"/>
    <property type="evidence" value="ECO:0007669"/>
    <property type="project" value="TreeGrafter"/>
</dbReference>
<dbReference type="Proteomes" id="UP000192333">
    <property type="component" value="Chromosome I"/>
</dbReference>
<dbReference type="InterPro" id="IPR000873">
    <property type="entry name" value="AMP-dep_synth/lig_dom"/>
</dbReference>
<dbReference type="InterPro" id="IPR020845">
    <property type="entry name" value="AMP-binding_CS"/>
</dbReference>
<dbReference type="Pfam" id="PF00501">
    <property type="entry name" value="AMP-binding"/>
    <property type="match status" value="1"/>
</dbReference>
<name>A0A1W2HBT3_9BACT</name>
<evidence type="ECO:0000313" key="5">
    <source>
        <dbReference type="Proteomes" id="UP000192333"/>
    </source>
</evidence>
<dbReference type="EMBL" id="LT838813">
    <property type="protein sequence ID" value="SMD46317.1"/>
    <property type="molecule type" value="Genomic_DNA"/>
</dbReference>
<dbReference type="InterPro" id="IPR001242">
    <property type="entry name" value="Condensation_dom"/>
</dbReference>
<dbReference type="GO" id="GO:0003824">
    <property type="term" value="F:catalytic activity"/>
    <property type="evidence" value="ECO:0007669"/>
    <property type="project" value="InterPro"/>
</dbReference>
<evidence type="ECO:0000256" key="1">
    <source>
        <dbReference type="ARBA" id="ARBA00022450"/>
    </source>
</evidence>
<dbReference type="Gene3D" id="3.40.50.1820">
    <property type="entry name" value="alpha/beta hydrolase"/>
    <property type="match status" value="1"/>
</dbReference>
<dbReference type="GO" id="GO:0043041">
    <property type="term" value="P:amino acid activation for nonribosomal peptide biosynthetic process"/>
    <property type="evidence" value="ECO:0007669"/>
    <property type="project" value="TreeGrafter"/>
</dbReference>
<dbReference type="GO" id="GO:0031177">
    <property type="term" value="F:phosphopantetheine binding"/>
    <property type="evidence" value="ECO:0007669"/>
    <property type="project" value="InterPro"/>
</dbReference>
<dbReference type="GO" id="GO:0005737">
    <property type="term" value="C:cytoplasm"/>
    <property type="evidence" value="ECO:0007669"/>
    <property type="project" value="TreeGrafter"/>
</dbReference>
<organism evidence="4 5">
    <name type="scientific">Aquiflexum balticum DSM 16537</name>
    <dbReference type="NCBI Taxonomy" id="758820"/>
    <lineage>
        <taxon>Bacteria</taxon>
        <taxon>Pseudomonadati</taxon>
        <taxon>Bacteroidota</taxon>
        <taxon>Cytophagia</taxon>
        <taxon>Cytophagales</taxon>
        <taxon>Cyclobacteriaceae</taxon>
        <taxon>Aquiflexum</taxon>
    </lineage>
</organism>
<protein>
    <submittedName>
        <fullName evidence="4">Amino acid adenylation domain-containing protein</fullName>
    </submittedName>
</protein>
<evidence type="ECO:0000259" key="3">
    <source>
        <dbReference type="PROSITE" id="PS50075"/>
    </source>
</evidence>
<dbReference type="Gene3D" id="3.30.300.30">
    <property type="match status" value="1"/>
</dbReference>
<accession>A0A1W2HBT3</accession>
<dbReference type="CDD" id="cd19531">
    <property type="entry name" value="LCL_NRPS-like"/>
    <property type="match status" value="1"/>
</dbReference>
<dbReference type="STRING" id="758820.SAMN00777080_5002"/>
<proteinExistence type="predicted"/>
<dbReference type="Pfam" id="PF00975">
    <property type="entry name" value="Thioesterase"/>
    <property type="match status" value="1"/>
</dbReference>
<dbReference type="Gene3D" id="3.40.50.980">
    <property type="match status" value="2"/>
</dbReference>
<dbReference type="FunFam" id="3.40.50.980:FF:000001">
    <property type="entry name" value="Non-ribosomal peptide synthetase"/>
    <property type="match status" value="1"/>
</dbReference>
<sequence>MDRNFDFESVDYNPFGEKEIIRVARLTDAQKEIWLSCILGGDEANLSYNLSLSLQFSGGVNKKYLWEACDYLVERHESLRLSFSADGNFFMVYNHLEPIKIQKDFSILTEEEKKSAVEEFLDQETSFVFDLKNGPLVRFSLIELSKESFLFTITAHHLVADGWSFGVMLEEIASIYNALKNNNPVELPETVQFGQYADEMEIFSDSKEYQSTEKYWLEKFKLIPEQLELPTDWPRPIQRTFKSRRIDFELPPELVESIKALGKKSKSSLVSTIMAAFEIFLSKITGQDDVVLGLPAAGQAATDHLVLVGHCVNLLPIRTKVDQNLSFKEYLGKRRLELLDDYDHQKYTFGNLIKKLNIKRDNSRIPLVPVVFNIDMGMDDQVNFSGLEHSLISNPRKFENFEIFLNLANHGENLIVEWSYNTDLFHEDTISYWMLGLEDLLSQVVHNPVKPIRNLILNESLVFQQLKEWNATSLELPVQNSFLEIFWEQVKSIPSMISFIAGDKEITYRNLRLYSNAIAKNLRNQGLGKGDVVGVMLDRNEMLLPALFGIMESGACYLPLDPNFPIERLTYMLEDSGASLILTERKYSSWLDTDLAQLTLDDLSLQGVDQLQEIETPEPNDLAYILYTSGSTGKPKGVRISHLNLLNFLVSMKNSPGMLPGEKLLAITTISFDIAGLELYLPLIAGGTVVLVNSEESRDGRILLRKMESHKIDIMQATPATWRMLMASGWDKPMPFKLLCGGEALNQDLAEKLLDLVGPFWNMYGPTETTIWSTVKKIENADQITIGRPIANTQIYILDENQIPCPVGRVGEICIGGLGVANGYHKRDELSKDKFLSDPFSGEKNARLYRTGDLGKFQLNGEVVCLGRLDFQVKIRGYRIELGEIETKLNQMRCIQYAAVNTWEQEVGDTRLVAYLVIENDFNGHSEEKLIEKCKDELKQSLPEYMVPTEWVFMEKLPFTNNNKVDRKSLPKPDRKNLKSLSQLTAPVTEIQKKVSRIWQKVLGHGDIGLESEFFALGGHSLMAVELMVGIEHETGKKLPVNSVFQYPTLKDFCKLLEPAVNSQVSWHVIVPIKLEGKKPPIFLIHGAGANVTSFYGLAKYLDKDQPVFGIRSKGLNGVDEPLHSIEEMASNYIQEIKKVHPFGIFHLGGQSFGAYVAFEMAKQLKRLGQPVGKIILFDVPAYQSETKLTAWGKFKMKIEREIEKRVIDVSLATQHPDAFKRMKASSFSNKGKFLKKWLGIEKDKVASDLFLTIEKIRNINHKAMDEYILSPYDGDIILFKAKIKTFLVKDKEFYGWKPYARQVIPVDVGGDHNSMIDDPELVKKFGDTLQRLIDKRV</sequence>